<dbReference type="InterPro" id="IPR020846">
    <property type="entry name" value="MFS_dom"/>
</dbReference>
<dbReference type="InterPro" id="IPR036259">
    <property type="entry name" value="MFS_trans_sf"/>
</dbReference>
<gene>
    <name evidence="21" type="ORF">SEPMUDRAFT_164902</name>
</gene>
<evidence type="ECO:0000256" key="9">
    <source>
        <dbReference type="ARBA" id="ARBA00044899"/>
    </source>
</evidence>
<protein>
    <recommendedName>
        <fullName evidence="15">Lysosomal dipeptide transporter MFSD1</fullName>
    </recommendedName>
    <alternativeName>
        <fullName evidence="16">Major facilitator superfamily domain-containing protein 1</fullName>
    </alternativeName>
</protein>
<dbReference type="eggNOG" id="KOG4686">
    <property type="taxonomic scope" value="Eukaryota"/>
</dbReference>
<comment type="catalytic activity">
    <reaction evidence="7">
        <text>L-alpha-aminoacyl-L-lysine(out) = L-alpha-aminoacyl-L-lysine(in)</text>
        <dbReference type="Rhea" id="RHEA:79383"/>
        <dbReference type="ChEBI" id="CHEBI:229966"/>
    </reaction>
</comment>
<evidence type="ECO:0000313" key="22">
    <source>
        <dbReference type="Proteomes" id="UP000016931"/>
    </source>
</evidence>
<comment type="catalytic activity">
    <reaction evidence="2">
        <text>L-lysyl-L-alanine(out) = L-lysyl-L-alanine(in)</text>
        <dbReference type="Rhea" id="RHEA:79399"/>
        <dbReference type="ChEBI" id="CHEBI:229954"/>
    </reaction>
</comment>
<dbReference type="Pfam" id="PF07690">
    <property type="entry name" value="MFS_1"/>
    <property type="match status" value="1"/>
</dbReference>
<keyword evidence="19" id="KW-0472">Membrane</keyword>
<dbReference type="GO" id="GO:0016020">
    <property type="term" value="C:membrane"/>
    <property type="evidence" value="ECO:0007669"/>
    <property type="project" value="UniProtKB-SubCell"/>
</dbReference>
<dbReference type="GeneID" id="27905275"/>
<feature type="transmembrane region" description="Helical" evidence="19">
    <location>
        <begin position="485"/>
        <end position="504"/>
    </location>
</feature>
<dbReference type="GO" id="GO:0022857">
    <property type="term" value="F:transmembrane transporter activity"/>
    <property type="evidence" value="ECO:0007669"/>
    <property type="project" value="InterPro"/>
</dbReference>
<evidence type="ECO:0000256" key="10">
    <source>
        <dbReference type="ARBA" id="ARBA00044900"/>
    </source>
</evidence>
<organism evidence="21 22">
    <name type="scientific">Sphaerulina musiva (strain SO2202)</name>
    <name type="common">Poplar stem canker fungus</name>
    <name type="synonym">Septoria musiva</name>
    <dbReference type="NCBI Taxonomy" id="692275"/>
    <lineage>
        <taxon>Eukaryota</taxon>
        <taxon>Fungi</taxon>
        <taxon>Dikarya</taxon>
        <taxon>Ascomycota</taxon>
        <taxon>Pezizomycotina</taxon>
        <taxon>Dothideomycetes</taxon>
        <taxon>Dothideomycetidae</taxon>
        <taxon>Mycosphaerellales</taxon>
        <taxon>Mycosphaerellaceae</taxon>
        <taxon>Sphaerulina</taxon>
    </lineage>
</organism>
<evidence type="ECO:0000256" key="16">
    <source>
        <dbReference type="ARBA" id="ARBA00045018"/>
    </source>
</evidence>
<dbReference type="Gene3D" id="1.20.1250.20">
    <property type="entry name" value="MFS general substrate transporter like domains"/>
    <property type="match status" value="2"/>
</dbReference>
<comment type="catalytic activity">
    <reaction evidence="6">
        <text>L-lysyl-L-alpha-amino acid(out) = L-lysyl-L-alpha-amino acid(in)</text>
        <dbReference type="Rhea" id="RHEA:79387"/>
        <dbReference type="ChEBI" id="CHEBI:229965"/>
    </reaction>
</comment>
<comment type="catalytic activity">
    <reaction evidence="3">
        <text>L-histidyl-glycine(out) = L-histidyl-glycine(in)</text>
        <dbReference type="Rhea" id="RHEA:79395"/>
        <dbReference type="ChEBI" id="CHEBI:229957"/>
    </reaction>
</comment>
<feature type="transmembrane region" description="Helical" evidence="19">
    <location>
        <begin position="351"/>
        <end position="373"/>
    </location>
</feature>
<evidence type="ECO:0000256" key="1">
    <source>
        <dbReference type="ARBA" id="ARBA00004141"/>
    </source>
</evidence>
<proteinExistence type="predicted"/>
<sequence length="512" mass="56132">MPKKEPGVFDIAAVSDDALSIRSARGRSTHVPMRMKIIAVLMVSLIGFGSKWSSGVTGAMKSTLKKELHIDNTQYSVLEASQDFMVTVLMLFTGLLTDRFGGAGIMVWGNIVYSLGSIIIAAATTVRSYKLMIGGIVVQSFGDIATQVAQYRIFSSWFAPSDGFASTLGLELAIGKIGQFVGTATANPIAKGTGDFSWVYWTAVFMNIFTNFATGAFYYFRKYCDKHYSDGIEDPATGEKLRENTKKFEIKKALHLPMAFWGFICFSTFQTSMAVVFAQNATELAEQRFDVDGTKAGWYTASARYLGFFLVPLLGAFIDWYGNRLTVLLICGLTCFCAMCLAAFGPTVSGTAAAFGVYAIGSTLGPTSIIDGVRTSIWYQDTFGVAYAIKVVVNNSMNIVIRILTGVIQDHDDNSYNHVVIVYVILAAGAVVVSVTLFVWSFFTNDLRRLQWTRKERQRSGEEINSQREAYETGRKLGLNRKVSAGFFSALLVLILGAWAAYFWGLATGNNS</sequence>
<feature type="transmembrane region" description="Helical" evidence="19">
    <location>
        <begin position="325"/>
        <end position="345"/>
    </location>
</feature>
<evidence type="ECO:0000256" key="18">
    <source>
        <dbReference type="ARBA" id="ARBA00046376"/>
    </source>
</evidence>
<feature type="transmembrane region" description="Helical" evidence="19">
    <location>
        <begin position="256"/>
        <end position="278"/>
    </location>
</feature>
<feature type="transmembrane region" description="Helical" evidence="19">
    <location>
        <begin position="103"/>
        <end position="123"/>
    </location>
</feature>
<dbReference type="SUPFAM" id="SSF103473">
    <property type="entry name" value="MFS general substrate transporter"/>
    <property type="match status" value="1"/>
</dbReference>
<evidence type="ECO:0000256" key="13">
    <source>
        <dbReference type="ARBA" id="ARBA00044919"/>
    </source>
</evidence>
<comment type="catalytic activity">
    <reaction evidence="14">
        <text>L-lysyl-glycine(out) = L-lysyl-glycine(in)</text>
        <dbReference type="Rhea" id="RHEA:79407"/>
        <dbReference type="ChEBI" id="CHEBI:191202"/>
    </reaction>
</comment>
<dbReference type="STRING" id="692275.M3D1L6"/>
<name>M3D1L6_SPHMS</name>
<evidence type="ECO:0000256" key="12">
    <source>
        <dbReference type="ARBA" id="ARBA00044912"/>
    </source>
</evidence>
<dbReference type="PANTHER" id="PTHR23512:SF12">
    <property type="entry name" value="TRANSPORTER, PUTATIVE (AFU_ORTHOLOGUE AFUA_4G00260)-RELATED"/>
    <property type="match status" value="1"/>
</dbReference>
<dbReference type="InterPro" id="IPR052187">
    <property type="entry name" value="MFSD1"/>
</dbReference>
<evidence type="ECO:0000256" key="11">
    <source>
        <dbReference type="ARBA" id="ARBA00044903"/>
    </source>
</evidence>
<evidence type="ECO:0000256" key="4">
    <source>
        <dbReference type="ARBA" id="ARBA00044881"/>
    </source>
</evidence>
<dbReference type="OrthoDB" id="424834at2759"/>
<comment type="catalytic activity">
    <reaction evidence="13">
        <text>L-alanyl-L-lysine(out) = L-alanyl-L-lysine(in)</text>
        <dbReference type="Rhea" id="RHEA:79415"/>
        <dbReference type="ChEBI" id="CHEBI:192470"/>
    </reaction>
</comment>
<dbReference type="Proteomes" id="UP000016931">
    <property type="component" value="Unassembled WGS sequence"/>
</dbReference>
<feature type="transmembrane region" description="Helical" evidence="19">
    <location>
        <begin position="385"/>
        <end position="408"/>
    </location>
</feature>
<dbReference type="InterPro" id="IPR011701">
    <property type="entry name" value="MFS"/>
</dbReference>
<evidence type="ECO:0000259" key="20">
    <source>
        <dbReference type="PROSITE" id="PS50850"/>
    </source>
</evidence>
<keyword evidence="22" id="KW-1185">Reference proteome</keyword>
<dbReference type="PANTHER" id="PTHR23512">
    <property type="entry name" value="MAJOR FACILITATOR SUPERFAMILY DOMAIN-CONTAINING PROTEIN 1"/>
    <property type="match status" value="1"/>
</dbReference>
<evidence type="ECO:0000256" key="14">
    <source>
        <dbReference type="ARBA" id="ARBA00044924"/>
    </source>
</evidence>
<dbReference type="RefSeq" id="XP_016759514.1">
    <property type="nucleotide sequence ID" value="XM_016908138.1"/>
</dbReference>
<reference evidence="21 22" key="1">
    <citation type="journal article" date="2012" name="PLoS Pathog.">
        <title>Diverse lifestyles and strategies of plant pathogenesis encoded in the genomes of eighteen Dothideomycetes fungi.</title>
        <authorList>
            <person name="Ohm R.A."/>
            <person name="Feau N."/>
            <person name="Henrissat B."/>
            <person name="Schoch C.L."/>
            <person name="Horwitz B.A."/>
            <person name="Barry K.W."/>
            <person name="Condon B.J."/>
            <person name="Copeland A.C."/>
            <person name="Dhillon B."/>
            <person name="Glaser F."/>
            <person name="Hesse C.N."/>
            <person name="Kosti I."/>
            <person name="LaButti K."/>
            <person name="Lindquist E.A."/>
            <person name="Lucas S."/>
            <person name="Salamov A.A."/>
            <person name="Bradshaw R.E."/>
            <person name="Ciuffetti L."/>
            <person name="Hamelin R.C."/>
            <person name="Kema G.H.J."/>
            <person name="Lawrence C."/>
            <person name="Scott J.A."/>
            <person name="Spatafora J.W."/>
            <person name="Turgeon B.G."/>
            <person name="de Wit P.J.G.M."/>
            <person name="Zhong S."/>
            <person name="Goodwin S.B."/>
            <person name="Grigoriev I.V."/>
        </authorList>
    </citation>
    <scope>NUCLEOTIDE SEQUENCE [LARGE SCALE GENOMIC DNA]</scope>
    <source>
        <strain evidence="21 22">SO2202</strain>
    </source>
</reference>
<dbReference type="HOGENOM" id="CLU_024516_1_1_1"/>
<comment type="subunit">
    <text evidence="18">Homodimer. Interacts with lysosomal protein GLMP (via lumenal domain); the interaction starts while both proteins are still in the endoplasmic reticulum and is required for stabilization of MFSD1 in lysosomes but has no direct effect on its targeting to lysosomes or transporter activity.</text>
</comment>
<dbReference type="OMA" id="FSWVYWT"/>
<evidence type="ECO:0000256" key="2">
    <source>
        <dbReference type="ARBA" id="ARBA00044876"/>
    </source>
</evidence>
<comment type="catalytic activity">
    <reaction evidence="5">
        <text>L-alpha-aminoacyl-L-histidine(out) = L-alpha-aminoacyl-L-histidine(in)</text>
        <dbReference type="Rhea" id="RHEA:79375"/>
        <dbReference type="ChEBI" id="CHEBI:229967"/>
    </reaction>
</comment>
<dbReference type="EMBL" id="KB456266">
    <property type="protein sequence ID" value="EMF11393.1"/>
    <property type="molecule type" value="Genomic_DNA"/>
</dbReference>
<comment type="catalytic activity">
    <reaction evidence="10">
        <text>L-lysyl-L-lysine(out) = L-lysyl-L-lysine(in)</text>
        <dbReference type="Rhea" id="RHEA:79403"/>
        <dbReference type="ChEBI" id="CHEBI:229956"/>
    </reaction>
</comment>
<comment type="catalytic activity">
    <reaction evidence="11">
        <text>L-arginyl-glycine(out) = L-arginyl-glycine(in)</text>
        <dbReference type="Rhea" id="RHEA:79391"/>
        <dbReference type="ChEBI" id="CHEBI:229955"/>
    </reaction>
</comment>
<evidence type="ECO:0000256" key="8">
    <source>
        <dbReference type="ARBA" id="ARBA00044898"/>
    </source>
</evidence>
<comment type="catalytic activity">
    <reaction evidence="8">
        <text>L-aspartyl-L-lysine(out) = L-aspartyl-L-lysine(in)</text>
        <dbReference type="Rhea" id="RHEA:79411"/>
        <dbReference type="ChEBI" id="CHEBI:229953"/>
    </reaction>
</comment>
<keyword evidence="19" id="KW-1133">Transmembrane helix</keyword>
<evidence type="ECO:0000256" key="7">
    <source>
        <dbReference type="ARBA" id="ARBA00044893"/>
    </source>
</evidence>
<evidence type="ECO:0000256" key="19">
    <source>
        <dbReference type="SAM" id="Phobius"/>
    </source>
</evidence>
<comment type="catalytic activity">
    <reaction evidence="4">
        <text>L-alpha-aminoacyl-L-arginine(out) = L-alpha-aminoacyl-L-arginine(in)</text>
        <dbReference type="Rhea" id="RHEA:79367"/>
        <dbReference type="ChEBI" id="CHEBI:229968"/>
    </reaction>
</comment>
<feature type="transmembrane region" description="Helical" evidence="19">
    <location>
        <begin position="198"/>
        <end position="220"/>
    </location>
</feature>
<feature type="transmembrane region" description="Helical" evidence="19">
    <location>
        <begin position="37"/>
        <end position="55"/>
    </location>
</feature>
<comment type="subcellular location">
    <subcellularLocation>
        <location evidence="1">Membrane</location>
        <topology evidence="1">Multi-pass membrane protein</topology>
    </subcellularLocation>
</comment>
<evidence type="ECO:0000256" key="15">
    <source>
        <dbReference type="ARBA" id="ARBA00044985"/>
    </source>
</evidence>
<comment type="catalytic activity">
    <reaction evidence="12">
        <text>L-histidyl-L-alpha-amino acid(out) = L-histidyl-L-alpha-amino acid(in)</text>
        <dbReference type="Rhea" id="RHEA:79379"/>
        <dbReference type="ChEBI" id="CHEBI:229964"/>
    </reaction>
</comment>
<feature type="transmembrane region" description="Helical" evidence="19">
    <location>
        <begin position="298"/>
        <end position="318"/>
    </location>
</feature>
<evidence type="ECO:0000256" key="6">
    <source>
        <dbReference type="ARBA" id="ARBA00044891"/>
    </source>
</evidence>
<evidence type="ECO:0000256" key="5">
    <source>
        <dbReference type="ARBA" id="ARBA00044884"/>
    </source>
</evidence>
<dbReference type="AlphaFoldDB" id="M3D1L6"/>
<evidence type="ECO:0000256" key="3">
    <source>
        <dbReference type="ARBA" id="ARBA00044878"/>
    </source>
</evidence>
<comment type="function">
    <text evidence="17">Lysosomal dipeptide uniporter that selectively exports lysine, arginine or histidine-containing dipeptides with a net positive charge from the lysosome lumen into the cytosol. Could play a role in a specific type of protein O-glycosylation indirectly regulating macrophages migration and tissue invasion. Also essential for liver homeostasis.</text>
</comment>
<comment type="catalytic activity">
    <reaction evidence="9">
        <text>L-arginyl-L-alpha-amino acid(out) = L-arginyl-L-alpha-amino acid(in)</text>
        <dbReference type="Rhea" id="RHEA:79371"/>
        <dbReference type="ChEBI" id="CHEBI:84315"/>
    </reaction>
</comment>
<keyword evidence="19" id="KW-0812">Transmembrane</keyword>
<evidence type="ECO:0000256" key="17">
    <source>
        <dbReference type="ARBA" id="ARBA00045709"/>
    </source>
</evidence>
<feature type="domain" description="Major facilitator superfamily (MFS) profile" evidence="20">
    <location>
        <begin position="39"/>
        <end position="445"/>
    </location>
</feature>
<feature type="transmembrane region" description="Helical" evidence="19">
    <location>
        <begin position="420"/>
        <end position="443"/>
    </location>
</feature>
<evidence type="ECO:0000313" key="21">
    <source>
        <dbReference type="EMBL" id="EMF11393.1"/>
    </source>
</evidence>
<accession>M3D1L6</accession>
<dbReference type="PROSITE" id="PS50850">
    <property type="entry name" value="MFS"/>
    <property type="match status" value="1"/>
</dbReference>